<evidence type="ECO:0000313" key="2">
    <source>
        <dbReference type="Proteomes" id="UP000237000"/>
    </source>
</evidence>
<proteinExistence type="predicted"/>
<dbReference type="Proteomes" id="UP000237000">
    <property type="component" value="Unassembled WGS sequence"/>
</dbReference>
<organism evidence="1 2">
    <name type="scientific">Trema orientale</name>
    <name type="common">Charcoal tree</name>
    <name type="synonym">Celtis orientalis</name>
    <dbReference type="NCBI Taxonomy" id="63057"/>
    <lineage>
        <taxon>Eukaryota</taxon>
        <taxon>Viridiplantae</taxon>
        <taxon>Streptophyta</taxon>
        <taxon>Embryophyta</taxon>
        <taxon>Tracheophyta</taxon>
        <taxon>Spermatophyta</taxon>
        <taxon>Magnoliopsida</taxon>
        <taxon>eudicotyledons</taxon>
        <taxon>Gunneridae</taxon>
        <taxon>Pentapetalae</taxon>
        <taxon>rosids</taxon>
        <taxon>fabids</taxon>
        <taxon>Rosales</taxon>
        <taxon>Cannabaceae</taxon>
        <taxon>Trema</taxon>
    </lineage>
</organism>
<sequence>CRLGGRKKVGLHCVRPRLVAREEQDCGAEGYDFCDRSCMHDTCWEKVSNTNIAFSKPSPATA</sequence>
<dbReference type="InParanoid" id="A0A2P5BXT9"/>
<gene>
    <name evidence="1" type="ORF">TorRG33x02_304850</name>
</gene>
<protein>
    <submittedName>
        <fullName evidence="1">Uncharacterized protein</fullName>
    </submittedName>
</protein>
<dbReference type="EMBL" id="JXTC01000442">
    <property type="protein sequence ID" value="PON53613.1"/>
    <property type="molecule type" value="Genomic_DNA"/>
</dbReference>
<dbReference type="OrthoDB" id="10286853at2759"/>
<dbReference type="AlphaFoldDB" id="A0A2P5BXT9"/>
<evidence type="ECO:0000313" key="1">
    <source>
        <dbReference type="EMBL" id="PON53613.1"/>
    </source>
</evidence>
<reference evidence="2" key="1">
    <citation type="submission" date="2016-06" db="EMBL/GenBank/DDBJ databases">
        <title>Parallel loss of symbiosis genes in relatives of nitrogen-fixing non-legume Parasponia.</title>
        <authorList>
            <person name="Van Velzen R."/>
            <person name="Holmer R."/>
            <person name="Bu F."/>
            <person name="Rutten L."/>
            <person name="Van Zeijl A."/>
            <person name="Liu W."/>
            <person name="Santuari L."/>
            <person name="Cao Q."/>
            <person name="Sharma T."/>
            <person name="Shen D."/>
            <person name="Roswanjaya Y."/>
            <person name="Wardhani T."/>
            <person name="Kalhor M.S."/>
            <person name="Jansen J."/>
            <person name="Van den Hoogen J."/>
            <person name="Gungor B."/>
            <person name="Hartog M."/>
            <person name="Hontelez J."/>
            <person name="Verver J."/>
            <person name="Yang W.-C."/>
            <person name="Schijlen E."/>
            <person name="Repin R."/>
            <person name="Schilthuizen M."/>
            <person name="Schranz E."/>
            <person name="Heidstra R."/>
            <person name="Miyata K."/>
            <person name="Fedorova E."/>
            <person name="Kohlen W."/>
            <person name="Bisseling T."/>
            <person name="Smit S."/>
            <person name="Geurts R."/>
        </authorList>
    </citation>
    <scope>NUCLEOTIDE SEQUENCE [LARGE SCALE GENOMIC DNA]</scope>
    <source>
        <strain evidence="2">cv. RG33-2</strain>
    </source>
</reference>
<keyword evidence="2" id="KW-1185">Reference proteome</keyword>
<feature type="non-terminal residue" evidence="1">
    <location>
        <position position="1"/>
    </location>
</feature>
<name>A0A2P5BXT9_TREOI</name>
<comment type="caution">
    <text evidence="1">The sequence shown here is derived from an EMBL/GenBank/DDBJ whole genome shotgun (WGS) entry which is preliminary data.</text>
</comment>
<accession>A0A2P5BXT9</accession>